<comment type="subcellular location">
    <subcellularLocation>
        <location evidence="1">Cell membrane</location>
        <topology evidence="1">Multi-pass membrane protein</topology>
    </subcellularLocation>
</comment>
<dbReference type="Proteomes" id="UP000375690">
    <property type="component" value="Unassembled WGS sequence"/>
</dbReference>
<dbReference type="PANTHER" id="PTHR43298:SF2">
    <property type="entry name" value="FMN_FAD EXPORTER YEEO-RELATED"/>
    <property type="match status" value="1"/>
</dbReference>
<gene>
    <name evidence="11" type="ORF">F3B53_13800</name>
</gene>
<evidence type="ECO:0000256" key="3">
    <source>
        <dbReference type="ARBA" id="ARBA00022449"/>
    </source>
</evidence>
<feature type="transmembrane region" description="Helical" evidence="10">
    <location>
        <begin position="321"/>
        <end position="343"/>
    </location>
</feature>
<reference evidence="11 12" key="1">
    <citation type="journal article" date="2019" name="Nat. Med.">
        <title>A library of human gut bacterial isolates paired with longitudinal multiomics data enables mechanistic microbiome research.</title>
        <authorList>
            <person name="Poyet M."/>
            <person name="Groussin M."/>
            <person name="Gibbons S.M."/>
            <person name="Avila-Pacheco J."/>
            <person name="Jiang X."/>
            <person name="Kearney S.M."/>
            <person name="Perrotta A.R."/>
            <person name="Berdy B."/>
            <person name="Zhao S."/>
            <person name="Lieberman T.D."/>
            <person name="Swanson P.K."/>
            <person name="Smith M."/>
            <person name="Roesemann S."/>
            <person name="Alexander J.E."/>
            <person name="Rich S.A."/>
            <person name="Livny J."/>
            <person name="Vlamakis H."/>
            <person name="Clish C."/>
            <person name="Bullock K."/>
            <person name="Deik A."/>
            <person name="Scott J."/>
            <person name="Pierce K.A."/>
            <person name="Xavier R.J."/>
            <person name="Alm E.J."/>
        </authorList>
    </citation>
    <scope>NUCLEOTIDE SEQUENCE [LARGE SCALE GENOMIC DNA]</scope>
    <source>
        <strain evidence="11 12">BIOML-A2</strain>
    </source>
</reference>
<feature type="transmembrane region" description="Helical" evidence="10">
    <location>
        <begin position="57"/>
        <end position="76"/>
    </location>
</feature>
<keyword evidence="8 10" id="KW-0472">Membrane</keyword>
<evidence type="ECO:0000256" key="10">
    <source>
        <dbReference type="SAM" id="Phobius"/>
    </source>
</evidence>
<feature type="transmembrane region" description="Helical" evidence="10">
    <location>
        <begin position="12"/>
        <end position="35"/>
    </location>
</feature>
<dbReference type="Pfam" id="PF01554">
    <property type="entry name" value="MatE"/>
    <property type="match status" value="2"/>
</dbReference>
<proteinExistence type="predicted"/>
<dbReference type="RefSeq" id="WP_272196795.1">
    <property type="nucleotide sequence ID" value="NZ_CP113514.1"/>
</dbReference>
<evidence type="ECO:0000256" key="2">
    <source>
        <dbReference type="ARBA" id="ARBA00022448"/>
    </source>
</evidence>
<feature type="transmembrane region" description="Helical" evidence="10">
    <location>
        <begin position="389"/>
        <end position="413"/>
    </location>
</feature>
<feature type="transmembrane region" description="Helical" evidence="10">
    <location>
        <begin position="162"/>
        <end position="182"/>
    </location>
</feature>
<evidence type="ECO:0000256" key="8">
    <source>
        <dbReference type="ARBA" id="ARBA00023136"/>
    </source>
</evidence>
<evidence type="ECO:0000256" key="7">
    <source>
        <dbReference type="ARBA" id="ARBA00023065"/>
    </source>
</evidence>
<evidence type="ECO:0000256" key="9">
    <source>
        <dbReference type="ARBA" id="ARBA00031636"/>
    </source>
</evidence>
<evidence type="ECO:0000313" key="11">
    <source>
        <dbReference type="EMBL" id="KAB1325712.1"/>
    </source>
</evidence>
<keyword evidence="4" id="KW-1003">Cell membrane</keyword>
<dbReference type="GO" id="GO:0042910">
    <property type="term" value="F:xenobiotic transmembrane transporter activity"/>
    <property type="evidence" value="ECO:0007669"/>
    <property type="project" value="InterPro"/>
</dbReference>
<evidence type="ECO:0000256" key="4">
    <source>
        <dbReference type="ARBA" id="ARBA00022475"/>
    </source>
</evidence>
<feature type="transmembrane region" description="Helical" evidence="10">
    <location>
        <begin position="355"/>
        <end position="377"/>
    </location>
</feature>
<keyword evidence="7" id="KW-0406">Ion transport</keyword>
<feature type="transmembrane region" description="Helical" evidence="10">
    <location>
        <begin position="281"/>
        <end position="300"/>
    </location>
</feature>
<evidence type="ECO:0000313" key="12">
    <source>
        <dbReference type="Proteomes" id="UP000375690"/>
    </source>
</evidence>
<evidence type="ECO:0000256" key="5">
    <source>
        <dbReference type="ARBA" id="ARBA00022692"/>
    </source>
</evidence>
<dbReference type="PANTHER" id="PTHR43298">
    <property type="entry name" value="MULTIDRUG RESISTANCE PROTEIN NORM-RELATED"/>
    <property type="match status" value="1"/>
</dbReference>
<feature type="transmembrane region" description="Helical" evidence="10">
    <location>
        <begin position="96"/>
        <end position="117"/>
    </location>
</feature>
<keyword evidence="6 10" id="KW-1133">Transmembrane helix</keyword>
<keyword evidence="2" id="KW-0813">Transport</keyword>
<feature type="transmembrane region" description="Helical" evidence="10">
    <location>
        <begin position="257"/>
        <end position="275"/>
    </location>
</feature>
<evidence type="ECO:0000256" key="6">
    <source>
        <dbReference type="ARBA" id="ARBA00022989"/>
    </source>
</evidence>
<feature type="transmembrane region" description="Helical" evidence="10">
    <location>
        <begin position="194"/>
        <end position="216"/>
    </location>
</feature>
<accession>A0A6A1XGM0</accession>
<dbReference type="InterPro" id="IPR002528">
    <property type="entry name" value="MATE_fam"/>
</dbReference>
<protein>
    <recommendedName>
        <fullName evidence="9">Multidrug-efflux transporter</fullName>
    </recommendedName>
</protein>
<organism evidence="11 12">
    <name type="scientific">Bacteroides ovatus</name>
    <dbReference type="NCBI Taxonomy" id="28116"/>
    <lineage>
        <taxon>Bacteria</taxon>
        <taxon>Pseudomonadati</taxon>
        <taxon>Bacteroidota</taxon>
        <taxon>Bacteroidia</taxon>
        <taxon>Bacteroidales</taxon>
        <taxon>Bacteroidaceae</taxon>
        <taxon>Bacteroides</taxon>
    </lineage>
</organism>
<dbReference type="GO" id="GO:0005886">
    <property type="term" value="C:plasma membrane"/>
    <property type="evidence" value="ECO:0007669"/>
    <property type="project" value="UniProtKB-SubCell"/>
</dbReference>
<comment type="caution">
    <text evidence="11">The sequence shown here is derived from an EMBL/GenBank/DDBJ whole genome shotgun (WGS) entry which is preliminary data.</text>
</comment>
<dbReference type="AlphaFoldDB" id="A0A6A1XGM0"/>
<sequence>MRHIYSTYKEHYKALIFLGLPIVIGQIGVIVLGFADTLMIGHHSTIELGAASFVNNVFNLAIIFSTGFSYGLTPIVGGLYGTRQYAPAGQALRNSLLANLMVALLLTVCMTVLYLNIERLGQPEELIPLIKPYYLVLLASLVFVMLFNGFKQFTDGITDTKTAMWILLGGNVLNIIGNYILIYGKLGLPELGLLGAGVSTLFSRIVMVIIFIIIFMRSPRFVRYKIGFFRLGWSRAVFGHLNGLGWPVAFQMGMETASFSLSAIMIGWLGTIALASHQVMLAISQFTFMMYYGMGAAVAVRVSNFKGQNDIINVRRSAYAGFHLMMTLGVVLSLIVFLCRNYLGGWFTDSQEVAAMVTSLIFPFLVYQFGDGLQITFANALRGISDVKLMMIIAFVAYFIISLPVGCFCGFVMGWGVVGVWMAFPFGLTSAGLMLWWRFHHMTKLPEPHPQNLMLNT</sequence>
<dbReference type="EMBL" id="VWFC01000015">
    <property type="protein sequence ID" value="KAB1325712.1"/>
    <property type="molecule type" value="Genomic_DNA"/>
</dbReference>
<dbReference type="PIRSF" id="PIRSF006603">
    <property type="entry name" value="DinF"/>
    <property type="match status" value="1"/>
</dbReference>
<dbReference type="GO" id="GO:0006811">
    <property type="term" value="P:monoatomic ion transport"/>
    <property type="evidence" value="ECO:0007669"/>
    <property type="project" value="UniProtKB-KW"/>
</dbReference>
<name>A0A6A1XGM0_BACOV</name>
<feature type="transmembrane region" description="Helical" evidence="10">
    <location>
        <begin position="419"/>
        <end position="437"/>
    </location>
</feature>
<evidence type="ECO:0000256" key="1">
    <source>
        <dbReference type="ARBA" id="ARBA00004651"/>
    </source>
</evidence>
<keyword evidence="5 10" id="KW-0812">Transmembrane</keyword>
<dbReference type="NCBIfam" id="TIGR00797">
    <property type="entry name" value="matE"/>
    <property type="match status" value="1"/>
</dbReference>
<dbReference type="InterPro" id="IPR050222">
    <property type="entry name" value="MATE_MdtK"/>
</dbReference>
<keyword evidence="3" id="KW-0050">Antiport</keyword>
<feature type="transmembrane region" description="Helical" evidence="10">
    <location>
        <begin position="132"/>
        <end position="150"/>
    </location>
</feature>
<dbReference type="GO" id="GO:0015297">
    <property type="term" value="F:antiporter activity"/>
    <property type="evidence" value="ECO:0007669"/>
    <property type="project" value="UniProtKB-KW"/>
</dbReference>
<dbReference type="InterPro" id="IPR048279">
    <property type="entry name" value="MdtK-like"/>
</dbReference>